<dbReference type="EMBL" id="GBRH01269316">
    <property type="protein sequence ID" value="JAD28579.1"/>
    <property type="molecule type" value="Transcribed_RNA"/>
</dbReference>
<proteinExistence type="predicted"/>
<name>A0A0A8YP13_ARUDO</name>
<evidence type="ECO:0000313" key="1">
    <source>
        <dbReference type="EMBL" id="JAD28579.1"/>
    </source>
</evidence>
<organism evidence="1">
    <name type="scientific">Arundo donax</name>
    <name type="common">Giant reed</name>
    <name type="synonym">Donax arundinaceus</name>
    <dbReference type="NCBI Taxonomy" id="35708"/>
    <lineage>
        <taxon>Eukaryota</taxon>
        <taxon>Viridiplantae</taxon>
        <taxon>Streptophyta</taxon>
        <taxon>Embryophyta</taxon>
        <taxon>Tracheophyta</taxon>
        <taxon>Spermatophyta</taxon>
        <taxon>Magnoliopsida</taxon>
        <taxon>Liliopsida</taxon>
        <taxon>Poales</taxon>
        <taxon>Poaceae</taxon>
        <taxon>PACMAD clade</taxon>
        <taxon>Arundinoideae</taxon>
        <taxon>Arundineae</taxon>
        <taxon>Arundo</taxon>
    </lineage>
</organism>
<accession>A0A0A8YP13</accession>
<protein>
    <submittedName>
        <fullName evidence="1">Uncharacterized protein</fullName>
    </submittedName>
</protein>
<reference evidence="1" key="1">
    <citation type="submission" date="2014-09" db="EMBL/GenBank/DDBJ databases">
        <authorList>
            <person name="Magalhaes I.L.F."/>
            <person name="Oliveira U."/>
            <person name="Santos F.R."/>
            <person name="Vidigal T.H.D.A."/>
            <person name="Brescovit A.D."/>
            <person name="Santos A.J."/>
        </authorList>
    </citation>
    <scope>NUCLEOTIDE SEQUENCE</scope>
    <source>
        <tissue evidence="1">Shoot tissue taken approximately 20 cm above the soil surface</tissue>
    </source>
</reference>
<dbReference type="AlphaFoldDB" id="A0A0A8YP13"/>
<sequence>MEFAIFPLNLFSPRSRMTRLLSLTMFAASSIPCKPLLENERHSNEVTLKSSSGRVSLRLLWPALSTLSLEQLPSPGGILPLNLL</sequence>
<reference evidence="1" key="2">
    <citation type="journal article" date="2015" name="Data Brief">
        <title>Shoot transcriptome of the giant reed, Arundo donax.</title>
        <authorList>
            <person name="Barrero R.A."/>
            <person name="Guerrero F.D."/>
            <person name="Moolhuijzen P."/>
            <person name="Goolsby J.A."/>
            <person name="Tidwell J."/>
            <person name="Bellgard S.E."/>
            <person name="Bellgard M.I."/>
        </authorList>
    </citation>
    <scope>NUCLEOTIDE SEQUENCE</scope>
    <source>
        <tissue evidence="1">Shoot tissue taken approximately 20 cm above the soil surface</tissue>
    </source>
</reference>